<sequence length="167" mass="17977">MALSSLSYLPGRQIATSMAQAVGAFPGRCFASAANQAPPPKRPSSIVEPTYTYMPPGSSMREPLYFSMSDPVYFVDPKPDSQAAAAAQTADSAKAATPQDPAAPTSLRKFDFSTISGKHGDDGRPVSYRMADDFAQQGYVVNPNTHSMREPKYVSLSEPKYTSADKR</sequence>
<evidence type="ECO:0000256" key="1">
    <source>
        <dbReference type="SAM" id="MobiDB-lite"/>
    </source>
</evidence>
<protein>
    <submittedName>
        <fullName evidence="2">Uncharacterized protein</fullName>
    </submittedName>
</protein>
<reference evidence="2" key="1">
    <citation type="journal article" date="2021" name="Proc. Natl. Acad. Sci. U.S.A.">
        <title>Three genomes in the algal genus Volvox reveal the fate of a haploid sex-determining region after a transition to homothallism.</title>
        <authorList>
            <person name="Yamamoto K."/>
            <person name="Hamaji T."/>
            <person name="Kawai-Toyooka H."/>
            <person name="Matsuzaki R."/>
            <person name="Takahashi F."/>
            <person name="Nishimura Y."/>
            <person name="Kawachi M."/>
            <person name="Noguchi H."/>
            <person name="Minakuchi Y."/>
            <person name="Umen J.G."/>
            <person name="Toyoda A."/>
            <person name="Nozaki H."/>
        </authorList>
    </citation>
    <scope>NUCLEOTIDE SEQUENCE</scope>
    <source>
        <strain evidence="2">NIES-3780</strain>
    </source>
</reference>
<evidence type="ECO:0000313" key="3">
    <source>
        <dbReference type="Proteomes" id="UP000747399"/>
    </source>
</evidence>
<dbReference type="EMBL" id="BNCO01000003">
    <property type="protein sequence ID" value="GIL45343.1"/>
    <property type="molecule type" value="Genomic_DNA"/>
</dbReference>
<comment type="caution">
    <text evidence="2">The sequence shown here is derived from an EMBL/GenBank/DDBJ whole genome shotgun (WGS) entry which is preliminary data.</text>
</comment>
<dbReference type="Proteomes" id="UP000747399">
    <property type="component" value="Unassembled WGS sequence"/>
</dbReference>
<name>A0A8J4ASM7_9CHLO</name>
<proteinExistence type="predicted"/>
<feature type="region of interest" description="Disordered" evidence="1">
    <location>
        <begin position="77"/>
        <end position="127"/>
    </location>
</feature>
<dbReference type="EMBL" id="BNCO01000003">
    <property type="protein sequence ID" value="GIL45342.1"/>
    <property type="molecule type" value="Genomic_DNA"/>
</dbReference>
<keyword evidence="3" id="KW-1185">Reference proteome</keyword>
<gene>
    <name evidence="2" type="ORF">Vafri_2608</name>
</gene>
<accession>A0A8J4ASM7</accession>
<organism evidence="2 3">
    <name type="scientific">Volvox africanus</name>
    <dbReference type="NCBI Taxonomy" id="51714"/>
    <lineage>
        <taxon>Eukaryota</taxon>
        <taxon>Viridiplantae</taxon>
        <taxon>Chlorophyta</taxon>
        <taxon>core chlorophytes</taxon>
        <taxon>Chlorophyceae</taxon>
        <taxon>CS clade</taxon>
        <taxon>Chlamydomonadales</taxon>
        <taxon>Volvocaceae</taxon>
        <taxon>Volvox</taxon>
    </lineage>
</organism>
<feature type="compositionally biased region" description="Low complexity" evidence="1">
    <location>
        <begin position="80"/>
        <end position="97"/>
    </location>
</feature>
<feature type="region of interest" description="Disordered" evidence="1">
    <location>
        <begin position="141"/>
        <end position="167"/>
    </location>
</feature>
<evidence type="ECO:0000313" key="2">
    <source>
        <dbReference type="EMBL" id="GIL45342.1"/>
    </source>
</evidence>
<dbReference type="AlphaFoldDB" id="A0A8J4ASM7"/>